<evidence type="ECO:0000259" key="1">
    <source>
        <dbReference type="PROSITE" id="PS50994"/>
    </source>
</evidence>
<dbReference type="PROSITE" id="PS50994">
    <property type="entry name" value="INTEGRASE"/>
    <property type="match status" value="1"/>
</dbReference>
<dbReference type="SUPFAM" id="SSF53098">
    <property type="entry name" value="Ribonuclease H-like"/>
    <property type="match status" value="1"/>
</dbReference>
<sequence length="121" mass="14224">MNVGLDYFGPILIKSKDFNKVWGAIFTCLLSRGIHIEIVTDCTSEKFLLAFRRFIRRRRTPKLILSDNGKTFVLANKVIQQICSEELEQKKLWLNIFNDKQIQNFAMNKEIEWKFNTPLSP</sequence>
<dbReference type="GO" id="GO:0015074">
    <property type="term" value="P:DNA integration"/>
    <property type="evidence" value="ECO:0007669"/>
    <property type="project" value="InterPro"/>
</dbReference>
<dbReference type="InterPro" id="IPR012337">
    <property type="entry name" value="RNaseH-like_sf"/>
</dbReference>
<gene>
    <name evidence="2" type="ORF">MENT_LOCUS50709</name>
</gene>
<dbReference type="Proteomes" id="UP000580250">
    <property type="component" value="Unassembled WGS sequence"/>
</dbReference>
<dbReference type="AlphaFoldDB" id="A0A6V7XDQ0"/>
<comment type="caution">
    <text evidence="2">The sequence shown here is derived from an EMBL/GenBank/DDBJ whole genome shotgun (WGS) entry which is preliminary data.</text>
</comment>
<dbReference type="PANTHER" id="PTHR47331">
    <property type="entry name" value="PHD-TYPE DOMAIN-CONTAINING PROTEIN"/>
    <property type="match status" value="1"/>
</dbReference>
<dbReference type="GO" id="GO:0003676">
    <property type="term" value="F:nucleic acid binding"/>
    <property type="evidence" value="ECO:0007669"/>
    <property type="project" value="InterPro"/>
</dbReference>
<dbReference type="Gene3D" id="3.30.420.10">
    <property type="entry name" value="Ribonuclease H-like superfamily/Ribonuclease H"/>
    <property type="match status" value="1"/>
</dbReference>
<name>A0A6V7XDQ0_MELEN</name>
<dbReference type="EMBL" id="CAJEWN010001437">
    <property type="protein sequence ID" value="CAD2197460.1"/>
    <property type="molecule type" value="Genomic_DNA"/>
</dbReference>
<dbReference type="InterPro" id="IPR001584">
    <property type="entry name" value="Integrase_cat-core"/>
</dbReference>
<evidence type="ECO:0000313" key="2">
    <source>
        <dbReference type="EMBL" id="CAD2197460.1"/>
    </source>
</evidence>
<dbReference type="InterPro" id="IPR036397">
    <property type="entry name" value="RNaseH_sf"/>
</dbReference>
<proteinExistence type="predicted"/>
<reference evidence="2 3" key="1">
    <citation type="submission" date="2020-08" db="EMBL/GenBank/DDBJ databases">
        <authorList>
            <person name="Koutsovoulos G."/>
            <person name="Danchin GJ E."/>
        </authorList>
    </citation>
    <scope>NUCLEOTIDE SEQUENCE [LARGE SCALE GENOMIC DNA]</scope>
</reference>
<feature type="domain" description="Integrase catalytic" evidence="1">
    <location>
        <begin position="1"/>
        <end position="121"/>
    </location>
</feature>
<protein>
    <recommendedName>
        <fullName evidence="1">Integrase catalytic domain-containing protein</fullName>
    </recommendedName>
</protein>
<evidence type="ECO:0000313" key="3">
    <source>
        <dbReference type="Proteomes" id="UP000580250"/>
    </source>
</evidence>
<accession>A0A6V7XDQ0</accession>
<organism evidence="2 3">
    <name type="scientific">Meloidogyne enterolobii</name>
    <name type="common">Root-knot nematode worm</name>
    <name type="synonym">Meloidogyne mayaguensis</name>
    <dbReference type="NCBI Taxonomy" id="390850"/>
    <lineage>
        <taxon>Eukaryota</taxon>
        <taxon>Metazoa</taxon>
        <taxon>Ecdysozoa</taxon>
        <taxon>Nematoda</taxon>
        <taxon>Chromadorea</taxon>
        <taxon>Rhabditida</taxon>
        <taxon>Tylenchina</taxon>
        <taxon>Tylenchomorpha</taxon>
        <taxon>Tylenchoidea</taxon>
        <taxon>Meloidogynidae</taxon>
        <taxon>Meloidogyninae</taxon>
        <taxon>Meloidogyne</taxon>
    </lineage>
</organism>
<dbReference type="OrthoDB" id="5969690at2759"/>